<dbReference type="InterPro" id="IPR018247">
    <property type="entry name" value="EF_Hand_1_Ca_BS"/>
</dbReference>
<dbReference type="GO" id="GO:0000272">
    <property type="term" value="P:polysaccharide catabolic process"/>
    <property type="evidence" value="ECO:0007669"/>
    <property type="project" value="InterPro"/>
</dbReference>
<dbReference type="InterPro" id="IPR036439">
    <property type="entry name" value="Dockerin_dom_sf"/>
</dbReference>
<sequence length="589" mass="65971">MNTKEEQQNLVLKKYLIPIFLLAGTIFAFCPSKALAIPAIYDNPGQGIFQCHANDMLLVADFLKGGGVIIRWDLLQPQDNDHLDQNELGKILGLIRNHRKSYLHFMIYYPNAVGNVFPSWLNATMVNNTVVPWDTTYQQKLAKFLSLLNRAFEEAGVIDSIEYIEPAAGGMWGTTHLWISQNELNNWTRAAGCGDVCDDTHKEACTCLGQKFTAGVNAVFDIYLNAFPKLPMMMIGGSCRYQECNYSGFNYLMTTYGMRVMKKEAGLGSPHDGMCGLRNYLGQVCSSDNQNVTKCGQETYGDSVPCGGVGFDPEKGCSYKKIYEESLRKERISYFCMYAKDINCSGTDRVSGEKITDINRWVAEKVGSQIFLLNYSLDGYQKRVGEPLTLNFTWQNNGSAPLIAPLKQGKKWLPSSYKLFVEFVKDNQVKFYQEFELNPATKNWLPYPLSTPVSTSIAFNIPSSLGGENENSTQNYKIYIGLTDPNGERKRFALRNTDAKNDLENRRYLLTDSFVVVGKGLICPSGEKGNLNCSADEKINEDDLNILLSSWAPQGPALPPPQGQSSADLNNDNKIDEKDLTVLLKNWKE</sequence>
<evidence type="ECO:0000256" key="1">
    <source>
        <dbReference type="SAM" id="MobiDB-lite"/>
    </source>
</evidence>
<name>A0A7V3JAI6_UNCC3</name>
<dbReference type="AlphaFoldDB" id="A0A7V3JAI6"/>
<gene>
    <name evidence="2" type="ORF">ENV41_04325</name>
</gene>
<dbReference type="Gene3D" id="1.10.1330.10">
    <property type="entry name" value="Dockerin domain"/>
    <property type="match status" value="1"/>
</dbReference>
<organism evidence="2">
    <name type="scientific">candidate division CPR3 bacterium</name>
    <dbReference type="NCBI Taxonomy" id="2268181"/>
    <lineage>
        <taxon>Bacteria</taxon>
        <taxon>Bacteria division CPR3</taxon>
    </lineage>
</organism>
<feature type="region of interest" description="Disordered" evidence="1">
    <location>
        <begin position="551"/>
        <end position="574"/>
    </location>
</feature>
<protein>
    <recommendedName>
        <fullName evidence="3">Dockerin domain-containing protein</fullName>
    </recommendedName>
</protein>
<evidence type="ECO:0000313" key="2">
    <source>
        <dbReference type="EMBL" id="HFZ09340.1"/>
    </source>
</evidence>
<proteinExistence type="predicted"/>
<dbReference type="PROSITE" id="PS00018">
    <property type="entry name" value="EF_HAND_1"/>
    <property type="match status" value="1"/>
</dbReference>
<evidence type="ECO:0008006" key="3">
    <source>
        <dbReference type="Google" id="ProtNLM"/>
    </source>
</evidence>
<reference evidence="2" key="1">
    <citation type="journal article" date="2020" name="mSystems">
        <title>Genome- and Community-Level Interaction Insights into Carbon Utilization and Element Cycling Functions of Hydrothermarchaeota in Hydrothermal Sediment.</title>
        <authorList>
            <person name="Zhou Z."/>
            <person name="Liu Y."/>
            <person name="Xu W."/>
            <person name="Pan J."/>
            <person name="Luo Z.H."/>
            <person name="Li M."/>
        </authorList>
    </citation>
    <scope>NUCLEOTIDE SEQUENCE [LARGE SCALE GENOMIC DNA]</scope>
    <source>
        <strain evidence="2">SpSt-757</strain>
    </source>
</reference>
<comment type="caution">
    <text evidence="2">The sequence shown here is derived from an EMBL/GenBank/DDBJ whole genome shotgun (WGS) entry which is preliminary data.</text>
</comment>
<dbReference type="EMBL" id="DTGG01000130">
    <property type="protein sequence ID" value="HFZ09340.1"/>
    <property type="molecule type" value="Genomic_DNA"/>
</dbReference>
<accession>A0A7V3JAI6</accession>